<dbReference type="Proteomes" id="UP000664132">
    <property type="component" value="Unassembled WGS sequence"/>
</dbReference>
<evidence type="ECO:0000256" key="1">
    <source>
        <dbReference type="SAM" id="SignalP"/>
    </source>
</evidence>
<keyword evidence="3" id="KW-1185">Reference proteome</keyword>
<evidence type="ECO:0000313" key="3">
    <source>
        <dbReference type="Proteomes" id="UP000664132"/>
    </source>
</evidence>
<evidence type="ECO:0000313" key="2">
    <source>
        <dbReference type="EMBL" id="KAG4421070.1"/>
    </source>
</evidence>
<protein>
    <submittedName>
        <fullName evidence="2">Uncharacterized protein</fullName>
    </submittedName>
</protein>
<dbReference type="OrthoDB" id="5201530at2759"/>
<sequence length="154" mass="16038">MRYPNFLALLFALFWSFCLAQELSQPINVTQVEDVDQATRIGQLAYGASNLDFGYSAGAGINFGNGENNEEKRMVRVATRTLVTSEAGTVGGGFNAGIPGKSDGSLGGGWTVTANGLEFGLGAVFNNISVNVAISADKITGALSVQINGKEVAI</sequence>
<proteinExistence type="predicted"/>
<feature type="signal peptide" evidence="1">
    <location>
        <begin position="1"/>
        <end position="20"/>
    </location>
</feature>
<dbReference type="EMBL" id="JAFJYH010000072">
    <property type="protein sequence ID" value="KAG4421070.1"/>
    <property type="molecule type" value="Genomic_DNA"/>
</dbReference>
<accession>A0A8H7TKV9</accession>
<feature type="chain" id="PRO_5034020762" evidence="1">
    <location>
        <begin position="21"/>
        <end position="154"/>
    </location>
</feature>
<reference evidence="2" key="1">
    <citation type="submission" date="2021-02" db="EMBL/GenBank/DDBJ databases">
        <title>Genome sequence Cadophora malorum strain M34.</title>
        <authorList>
            <person name="Stefanovic E."/>
            <person name="Vu D."/>
            <person name="Scully C."/>
            <person name="Dijksterhuis J."/>
            <person name="Roader J."/>
            <person name="Houbraken J."/>
        </authorList>
    </citation>
    <scope>NUCLEOTIDE SEQUENCE</scope>
    <source>
        <strain evidence="2">M34</strain>
    </source>
</reference>
<comment type="caution">
    <text evidence="2">The sequence shown here is derived from an EMBL/GenBank/DDBJ whole genome shotgun (WGS) entry which is preliminary data.</text>
</comment>
<organism evidence="2 3">
    <name type="scientific">Cadophora malorum</name>
    <dbReference type="NCBI Taxonomy" id="108018"/>
    <lineage>
        <taxon>Eukaryota</taxon>
        <taxon>Fungi</taxon>
        <taxon>Dikarya</taxon>
        <taxon>Ascomycota</taxon>
        <taxon>Pezizomycotina</taxon>
        <taxon>Leotiomycetes</taxon>
        <taxon>Helotiales</taxon>
        <taxon>Ploettnerulaceae</taxon>
        <taxon>Cadophora</taxon>
    </lineage>
</organism>
<dbReference type="AlphaFoldDB" id="A0A8H7TKV9"/>
<name>A0A8H7TKV9_9HELO</name>
<keyword evidence="1" id="KW-0732">Signal</keyword>
<gene>
    <name evidence="2" type="ORF">IFR04_005833</name>
</gene>